<dbReference type="Proteomes" id="UP000316621">
    <property type="component" value="Chromosome 3"/>
</dbReference>
<organism evidence="1 2">
    <name type="scientific">Papaver somniferum</name>
    <name type="common">Opium poppy</name>
    <dbReference type="NCBI Taxonomy" id="3469"/>
    <lineage>
        <taxon>Eukaryota</taxon>
        <taxon>Viridiplantae</taxon>
        <taxon>Streptophyta</taxon>
        <taxon>Embryophyta</taxon>
        <taxon>Tracheophyta</taxon>
        <taxon>Spermatophyta</taxon>
        <taxon>Magnoliopsida</taxon>
        <taxon>Ranunculales</taxon>
        <taxon>Papaveraceae</taxon>
        <taxon>Papaveroideae</taxon>
        <taxon>Papaver</taxon>
    </lineage>
</organism>
<dbReference type="OMA" id="EEEPRIW"/>
<dbReference type="STRING" id="3469.A0A4Y7J154"/>
<name>A0A4Y7J154_PAPSO</name>
<proteinExistence type="predicted"/>
<evidence type="ECO:0000313" key="1">
    <source>
        <dbReference type="EMBL" id="RZC53488.1"/>
    </source>
</evidence>
<dbReference type="Gramene" id="RZC53488">
    <property type="protein sequence ID" value="RZC53488"/>
    <property type="gene ID" value="C5167_012338"/>
</dbReference>
<reference evidence="1 2" key="1">
    <citation type="journal article" date="2018" name="Science">
        <title>The opium poppy genome and morphinan production.</title>
        <authorList>
            <person name="Guo L."/>
            <person name="Winzer T."/>
            <person name="Yang X."/>
            <person name="Li Y."/>
            <person name="Ning Z."/>
            <person name="He Z."/>
            <person name="Teodor R."/>
            <person name="Lu Y."/>
            <person name="Bowser T.A."/>
            <person name="Graham I.A."/>
            <person name="Ye K."/>
        </authorList>
    </citation>
    <scope>NUCLEOTIDE SEQUENCE [LARGE SCALE GENOMIC DNA]</scope>
    <source>
        <strain evidence="2">cv. HN1</strain>
        <tissue evidence="1">Leaves</tissue>
    </source>
</reference>
<keyword evidence="2" id="KW-1185">Reference proteome</keyword>
<sequence length="79" mass="8615">MEAIEELLQLSESMLQASSVLADEDVDDSSSSSKRSSTFLNVVALGNVVGAPVNHVINSIKLGFEIDIHNEEEPRIWMA</sequence>
<accession>A0A4Y7J154</accession>
<gene>
    <name evidence="1" type="ORF">C5167_012338</name>
</gene>
<dbReference type="AlphaFoldDB" id="A0A4Y7J154"/>
<protein>
    <submittedName>
        <fullName evidence="1">Uncharacterized protein</fullName>
    </submittedName>
</protein>
<evidence type="ECO:0000313" key="2">
    <source>
        <dbReference type="Proteomes" id="UP000316621"/>
    </source>
</evidence>
<dbReference type="EMBL" id="CM010717">
    <property type="protein sequence ID" value="RZC53488.1"/>
    <property type="molecule type" value="Genomic_DNA"/>
</dbReference>